<protein>
    <submittedName>
        <fullName evidence="1">Uncharacterized protein</fullName>
    </submittedName>
</protein>
<dbReference type="EMBL" id="CP017599">
    <property type="protein sequence ID" value="AOW99949.1"/>
    <property type="molecule type" value="Genomic_DNA"/>
</dbReference>
<evidence type="ECO:0000313" key="1">
    <source>
        <dbReference type="EMBL" id="AOW99949.1"/>
    </source>
</evidence>
<proteinExistence type="predicted"/>
<dbReference type="KEGG" id="mpro:BJP34_11225"/>
<name>A0A1D8TQN4_9CYAN</name>
<reference evidence="2" key="1">
    <citation type="submission" date="2016-10" db="EMBL/GenBank/DDBJ databases">
        <title>Comparative genomics uncovers the prolific and rare metabolic potential of the cyanobacterial genus Moorea.</title>
        <authorList>
            <person name="Leao T."/>
            <person name="Castelao G."/>
            <person name="Korobeynikov A."/>
            <person name="Monroe E.A."/>
            <person name="Podell S."/>
            <person name="Glukhov E."/>
            <person name="Allen E."/>
            <person name="Gerwick W.H."/>
            <person name="Gerwick L."/>
        </authorList>
    </citation>
    <scope>NUCLEOTIDE SEQUENCE [LARGE SCALE GENOMIC DNA]</scope>
    <source>
        <strain evidence="2">PAL-8-15-08-1</strain>
    </source>
</reference>
<gene>
    <name evidence="1" type="ORF">BJP34_11225</name>
</gene>
<accession>A0A1D8TQN4</accession>
<dbReference type="OrthoDB" id="516334at2"/>
<dbReference type="RefSeq" id="WP_070392423.1">
    <property type="nucleotide sequence ID" value="NZ_CP017599.1"/>
</dbReference>
<dbReference type="Proteomes" id="UP000177870">
    <property type="component" value="Chromosome"/>
</dbReference>
<sequence length="75" mass="8667">MQDKTNSLEPSIDNYQIPEESLPTLLPRTAWTSNLAYWRVLLKAKIALDKIEKEAANKGNREQRIWEQGTQKIAL</sequence>
<dbReference type="AlphaFoldDB" id="A0A1D8TQN4"/>
<evidence type="ECO:0000313" key="2">
    <source>
        <dbReference type="Proteomes" id="UP000177870"/>
    </source>
</evidence>
<organism evidence="1 2">
    <name type="scientific">Moorena producens PAL-8-15-08-1</name>
    <dbReference type="NCBI Taxonomy" id="1458985"/>
    <lineage>
        <taxon>Bacteria</taxon>
        <taxon>Bacillati</taxon>
        <taxon>Cyanobacteriota</taxon>
        <taxon>Cyanophyceae</taxon>
        <taxon>Coleofasciculales</taxon>
        <taxon>Coleofasciculaceae</taxon>
        <taxon>Moorena</taxon>
    </lineage>
</organism>